<proteinExistence type="predicted"/>
<evidence type="ECO:0000313" key="3">
    <source>
        <dbReference type="Proteomes" id="UP001497600"/>
    </source>
</evidence>
<protein>
    <submittedName>
        <fullName evidence="2">Uncharacterized protein</fullName>
    </submittedName>
</protein>
<sequence>MSSVSEEFSTPSTEEIPPLGGSFSDLELTDSDVRNQINISSFTPSLNSFEDLNLDEVKSEITARERAQLVVDCMSHDLMSLPSLNSEFATIHSWRKVFSYLFSNQTLSKTFIDSTSNVVDIDTRYFSNQCRIQFMNRLRCTSKLNRVAISSFSDLYDYIYDPKKNNQYQMVTYYFEDYREIQSISSPLRIGAEMSRLKLSYKEFYSFMKSIDILSLFSLEMKYPNFILKQKFYLVLNEAFSRYQNGEEVTLTDLTTNLNTHVWESASKRVINTRYRCLQPQVKYNPRCVSVGPNVDSLELFFKKGLSLISEGLGENELRDIRTFISCKVLIGDVVIFVKNSGKDSIINNSSLLVELIRICDTTKQVIIASKEYEALTYGRISIGAQKAQVNSHAYVSPEFPFNLLSVGGKGYGTTPTKLFKSRLSKTYTIGHKIPHINYYIADSYFVMKAPWMEVTRS</sequence>
<feature type="region of interest" description="Disordered" evidence="1">
    <location>
        <begin position="1"/>
        <end position="21"/>
    </location>
</feature>
<reference evidence="2 3" key="1">
    <citation type="submission" date="2024-01" db="EMBL/GenBank/DDBJ databases">
        <authorList>
            <consortium name="Genoscope - CEA"/>
            <person name="William W."/>
        </authorList>
    </citation>
    <scope>NUCLEOTIDE SEQUENCE [LARGE SCALE GENOMIC DNA]</scope>
    <source>
        <strain evidence="2 3">29B2s-10</strain>
    </source>
</reference>
<evidence type="ECO:0000313" key="2">
    <source>
        <dbReference type="EMBL" id="CAK7920302.1"/>
    </source>
</evidence>
<organism evidence="2 3">
    <name type="scientific">[Candida] anglica</name>
    <dbReference type="NCBI Taxonomy" id="148631"/>
    <lineage>
        <taxon>Eukaryota</taxon>
        <taxon>Fungi</taxon>
        <taxon>Dikarya</taxon>
        <taxon>Ascomycota</taxon>
        <taxon>Saccharomycotina</taxon>
        <taxon>Pichiomycetes</taxon>
        <taxon>Debaryomycetaceae</taxon>
        <taxon>Kurtzmaniella</taxon>
    </lineage>
</organism>
<keyword evidence="3" id="KW-1185">Reference proteome</keyword>
<dbReference type="EMBL" id="OZ004260">
    <property type="protein sequence ID" value="CAK7920302.1"/>
    <property type="molecule type" value="Genomic_DNA"/>
</dbReference>
<feature type="compositionally biased region" description="Polar residues" evidence="1">
    <location>
        <begin position="1"/>
        <end position="13"/>
    </location>
</feature>
<name>A0ABP0EMM0_9ASCO</name>
<gene>
    <name evidence="2" type="ORF">CAAN4_H00958</name>
</gene>
<accession>A0ABP0EMM0</accession>
<dbReference type="Proteomes" id="UP001497600">
    <property type="component" value="Chromosome H"/>
</dbReference>
<evidence type="ECO:0000256" key="1">
    <source>
        <dbReference type="SAM" id="MobiDB-lite"/>
    </source>
</evidence>